<protein>
    <submittedName>
        <fullName evidence="3">Uncharacterized protein</fullName>
    </submittedName>
</protein>
<reference evidence="3" key="1">
    <citation type="submission" date="2017-02" db="UniProtKB">
        <authorList>
            <consortium name="WormBaseParasite"/>
        </authorList>
    </citation>
    <scope>IDENTIFICATION</scope>
</reference>
<feature type="region of interest" description="Disordered" evidence="1">
    <location>
        <begin position="1"/>
        <end position="20"/>
    </location>
</feature>
<dbReference type="Proteomes" id="UP000036681">
    <property type="component" value="Unplaced"/>
</dbReference>
<evidence type="ECO:0000313" key="2">
    <source>
        <dbReference type="Proteomes" id="UP000036681"/>
    </source>
</evidence>
<dbReference type="WBParaSite" id="ALUE_0000571001-mRNA-1">
    <property type="protein sequence ID" value="ALUE_0000571001-mRNA-1"/>
    <property type="gene ID" value="ALUE_0000571001"/>
</dbReference>
<name>A0A0M3HT08_ASCLU</name>
<evidence type="ECO:0000256" key="1">
    <source>
        <dbReference type="SAM" id="MobiDB-lite"/>
    </source>
</evidence>
<keyword evidence="2" id="KW-1185">Reference proteome</keyword>
<dbReference type="AlphaFoldDB" id="A0A0M3HT08"/>
<organism evidence="2 3">
    <name type="scientific">Ascaris lumbricoides</name>
    <name type="common">Giant roundworm</name>
    <dbReference type="NCBI Taxonomy" id="6252"/>
    <lineage>
        <taxon>Eukaryota</taxon>
        <taxon>Metazoa</taxon>
        <taxon>Ecdysozoa</taxon>
        <taxon>Nematoda</taxon>
        <taxon>Chromadorea</taxon>
        <taxon>Rhabditida</taxon>
        <taxon>Spirurina</taxon>
        <taxon>Ascaridomorpha</taxon>
        <taxon>Ascaridoidea</taxon>
        <taxon>Ascarididae</taxon>
        <taxon>Ascaris</taxon>
    </lineage>
</organism>
<evidence type="ECO:0000313" key="3">
    <source>
        <dbReference type="WBParaSite" id="ALUE_0000571001-mRNA-1"/>
    </source>
</evidence>
<proteinExistence type="predicted"/>
<sequence>MFELEEARSNGGGEMREWEDEAERYERRYMTLEELKVPETDGQIRQAREKPENLSDESAFVYSIELLKTAYEGGMQKQKQCGHLYLKKELT</sequence>
<accession>A0A0M3HT08</accession>